<comment type="catalytic activity">
    <reaction evidence="23">
        <text>glycero-2-phosphocholine + H2O = phosphocholine + glycerol + H(+)</text>
        <dbReference type="Rhea" id="RHEA:61684"/>
        <dbReference type="ChEBI" id="CHEBI:15377"/>
        <dbReference type="ChEBI" id="CHEBI:15378"/>
        <dbReference type="ChEBI" id="CHEBI:17754"/>
        <dbReference type="ChEBI" id="CHEBI:144950"/>
        <dbReference type="ChEBI" id="CHEBI:295975"/>
    </reaction>
    <physiologicalReaction direction="left-to-right" evidence="23">
        <dbReference type="Rhea" id="RHEA:61685"/>
    </physiologicalReaction>
</comment>
<evidence type="ECO:0000256" key="5">
    <source>
        <dbReference type="ARBA" id="ARBA00022475"/>
    </source>
</evidence>
<keyword evidence="11" id="KW-0862">Zinc</keyword>
<comment type="catalytic activity">
    <reaction evidence="21">
        <text>1-dodecanoyl-sn-glycero-3-phosphocholine + H2O = 1-dodecanoyl-sn-glycerol + phosphocholine + H(+)</text>
        <dbReference type="Rhea" id="RHEA:41127"/>
        <dbReference type="ChEBI" id="CHEBI:15377"/>
        <dbReference type="ChEBI" id="CHEBI:15378"/>
        <dbReference type="ChEBI" id="CHEBI:74966"/>
        <dbReference type="ChEBI" id="CHEBI:75529"/>
        <dbReference type="ChEBI" id="CHEBI:295975"/>
    </reaction>
    <physiologicalReaction direction="left-to-right" evidence="21">
        <dbReference type="Rhea" id="RHEA:41128"/>
    </physiologicalReaction>
</comment>
<evidence type="ECO:0000256" key="31">
    <source>
        <dbReference type="ARBA" id="ARBA00049320"/>
    </source>
</evidence>
<keyword evidence="10" id="KW-0378">Hydrolase</keyword>
<comment type="catalytic activity">
    <reaction evidence="31">
        <text>1-(5Z,8Z,11Z,14Z-eicosatetraenoyl)-sn-glycero-3-phosphocholine + H2O = 1-(5Z,8Z,11Z,14Z-eicosatetraenoyl)-sn-glycerol + phosphocholine + H(+)</text>
        <dbReference type="Rhea" id="RHEA:41003"/>
        <dbReference type="ChEBI" id="CHEBI:15377"/>
        <dbReference type="ChEBI" id="CHEBI:15378"/>
        <dbReference type="ChEBI" id="CHEBI:34071"/>
        <dbReference type="ChEBI" id="CHEBI:74344"/>
        <dbReference type="ChEBI" id="CHEBI:295975"/>
    </reaction>
    <physiologicalReaction direction="left-to-right" evidence="31">
        <dbReference type="Rhea" id="RHEA:41004"/>
    </physiologicalReaction>
</comment>
<evidence type="ECO:0000256" key="27">
    <source>
        <dbReference type="ARBA" id="ARBA00048209"/>
    </source>
</evidence>
<dbReference type="GO" id="GO:0016042">
    <property type="term" value="P:lipid catabolic process"/>
    <property type="evidence" value="ECO:0007669"/>
    <property type="project" value="UniProtKB-KW"/>
</dbReference>
<accession>A0A383B1V6</accession>
<keyword evidence="17" id="KW-0449">Lipoprotein</keyword>
<evidence type="ECO:0000256" key="8">
    <source>
        <dbReference type="ARBA" id="ARBA00022723"/>
    </source>
</evidence>
<organism evidence="32">
    <name type="scientific">marine metagenome</name>
    <dbReference type="NCBI Taxonomy" id="408172"/>
    <lineage>
        <taxon>unclassified sequences</taxon>
        <taxon>metagenomes</taxon>
        <taxon>ecological metagenomes</taxon>
    </lineage>
</organism>
<keyword evidence="14" id="KW-0472">Membrane</keyword>
<evidence type="ECO:0000313" key="32">
    <source>
        <dbReference type="EMBL" id="SVE13813.1"/>
    </source>
</evidence>
<evidence type="ECO:0000256" key="12">
    <source>
        <dbReference type="ARBA" id="ARBA00022963"/>
    </source>
</evidence>
<dbReference type="InterPro" id="IPR002591">
    <property type="entry name" value="Phosphodiest/P_Trfase"/>
</dbReference>
<dbReference type="GO" id="GO:0046872">
    <property type="term" value="F:metal ion binding"/>
    <property type="evidence" value="ECO:0007669"/>
    <property type="project" value="UniProtKB-KW"/>
</dbReference>
<feature type="non-terminal residue" evidence="32">
    <location>
        <position position="137"/>
    </location>
</feature>
<keyword evidence="7" id="KW-0336">GPI-anchor</keyword>
<keyword evidence="5" id="KW-1003">Cell membrane</keyword>
<evidence type="ECO:0000256" key="2">
    <source>
        <dbReference type="ARBA" id="ARBA00004609"/>
    </source>
</evidence>
<keyword evidence="9" id="KW-0732">Signal</keyword>
<comment type="similarity">
    <text evidence="3">Belongs to the nucleotide pyrophosphatase/phosphodiesterase family.</text>
</comment>
<comment type="catalytic activity">
    <reaction evidence="29">
        <text>sn-glycerol 3-phosphocholine + H2O = phosphocholine + glycerol + H(+)</text>
        <dbReference type="Rhea" id="RHEA:19545"/>
        <dbReference type="ChEBI" id="CHEBI:15377"/>
        <dbReference type="ChEBI" id="CHEBI:15378"/>
        <dbReference type="ChEBI" id="CHEBI:16870"/>
        <dbReference type="ChEBI" id="CHEBI:17754"/>
        <dbReference type="ChEBI" id="CHEBI:295975"/>
        <dbReference type="EC" id="3.1.4.38"/>
    </reaction>
    <physiologicalReaction direction="left-to-right" evidence="29">
        <dbReference type="Rhea" id="RHEA:19546"/>
    </physiologicalReaction>
</comment>
<dbReference type="InterPro" id="IPR017850">
    <property type="entry name" value="Alkaline_phosphatase_core_sf"/>
</dbReference>
<proteinExistence type="inferred from homology"/>
<sequence>MALTTVLVMIDGFDPEYLDSSPMSNLRQLAKKGFMTEAKAMMPTVTNVNNVSLITASYPETHGITSNYWLNREDGREYYMESGEFIQAETMFQRATKQDARSLLVTAKDKLSKLLGEGATLSVSSEQPPQWVVDGVG</sequence>
<evidence type="ECO:0000256" key="3">
    <source>
        <dbReference type="ARBA" id="ARBA00010594"/>
    </source>
</evidence>
<evidence type="ECO:0000256" key="15">
    <source>
        <dbReference type="ARBA" id="ARBA00023157"/>
    </source>
</evidence>
<evidence type="ECO:0000256" key="11">
    <source>
        <dbReference type="ARBA" id="ARBA00022833"/>
    </source>
</evidence>
<evidence type="ECO:0000256" key="25">
    <source>
        <dbReference type="ARBA" id="ARBA00047600"/>
    </source>
</evidence>
<evidence type="ECO:0000256" key="18">
    <source>
        <dbReference type="ARBA" id="ARBA00031167"/>
    </source>
</evidence>
<comment type="catalytic activity">
    <reaction evidence="25">
        <text>a 1-acyl-sn-glycero-3-phosphocholine + H2O = a 1-acyl-sn-glycerol + phosphocholine + H(+)</text>
        <dbReference type="Rhea" id="RHEA:44720"/>
        <dbReference type="ChEBI" id="CHEBI:15377"/>
        <dbReference type="ChEBI" id="CHEBI:15378"/>
        <dbReference type="ChEBI" id="CHEBI:58168"/>
        <dbReference type="ChEBI" id="CHEBI:64683"/>
        <dbReference type="ChEBI" id="CHEBI:295975"/>
    </reaction>
    <physiologicalReaction direction="left-to-right" evidence="25">
        <dbReference type="Rhea" id="RHEA:44721"/>
    </physiologicalReaction>
</comment>
<comment type="subcellular location">
    <subcellularLocation>
        <location evidence="2">Cell membrane</location>
        <topology evidence="2">Lipid-anchor</topology>
        <topology evidence="2">GPI-anchor</topology>
    </subcellularLocation>
</comment>
<keyword evidence="6" id="KW-0597">Phosphoprotein</keyword>
<dbReference type="GO" id="GO:0098552">
    <property type="term" value="C:side of membrane"/>
    <property type="evidence" value="ECO:0007669"/>
    <property type="project" value="UniProtKB-KW"/>
</dbReference>
<gene>
    <name evidence="32" type="ORF">METZ01_LOCUS466667</name>
</gene>
<evidence type="ECO:0000256" key="19">
    <source>
        <dbReference type="ARBA" id="ARBA00032556"/>
    </source>
</evidence>
<evidence type="ECO:0000256" key="7">
    <source>
        <dbReference type="ARBA" id="ARBA00022622"/>
    </source>
</evidence>
<evidence type="ECO:0000256" key="14">
    <source>
        <dbReference type="ARBA" id="ARBA00023136"/>
    </source>
</evidence>
<reference evidence="32" key="1">
    <citation type="submission" date="2018-05" db="EMBL/GenBank/DDBJ databases">
        <authorList>
            <person name="Lanie J.A."/>
            <person name="Ng W.-L."/>
            <person name="Kazmierczak K.M."/>
            <person name="Andrzejewski T.M."/>
            <person name="Davidsen T.M."/>
            <person name="Wayne K.J."/>
            <person name="Tettelin H."/>
            <person name="Glass J.I."/>
            <person name="Rusch D."/>
            <person name="Podicherti R."/>
            <person name="Tsui H.-C.T."/>
            <person name="Winkler M.E."/>
        </authorList>
    </citation>
    <scope>NUCLEOTIDE SEQUENCE</scope>
</reference>
<evidence type="ECO:0000256" key="21">
    <source>
        <dbReference type="ARBA" id="ARBA00047290"/>
    </source>
</evidence>
<keyword evidence="13" id="KW-0443">Lipid metabolism</keyword>
<evidence type="ECO:0000256" key="9">
    <source>
        <dbReference type="ARBA" id="ARBA00022729"/>
    </source>
</evidence>
<comment type="function">
    <text evidence="20">Choline-specific glycerophosphodiesterase that hydrolyzes glycerophosphocholine (GPC) and lysophosphatidylcholine (LPC) and contributes to supplying choline to the cells. Has a preference for LPC with short (12:0 and 14:0) or polyunsaturated (18:2 and 20:4) fatty acids. In vitro, hydrolyzes only choline-containing lysophospholipids, such as sphingosylphosphorylcholine (SPC), platelet-activating factor (PAF) and lysoPAF, but not other lysophospholipids.</text>
</comment>
<comment type="catalytic activity">
    <reaction evidence="28">
        <text>sphing-4-enine-phosphocholine + H2O = sphing-4-enine + phosphocholine + H(+)</text>
        <dbReference type="Rhea" id="RHEA:41095"/>
        <dbReference type="ChEBI" id="CHEBI:15377"/>
        <dbReference type="ChEBI" id="CHEBI:15378"/>
        <dbReference type="ChEBI" id="CHEBI:57756"/>
        <dbReference type="ChEBI" id="CHEBI:58906"/>
        <dbReference type="ChEBI" id="CHEBI:295975"/>
    </reaction>
    <physiologicalReaction direction="left-to-right" evidence="28">
        <dbReference type="Rhea" id="RHEA:41096"/>
    </physiologicalReaction>
</comment>
<comment type="catalytic activity">
    <reaction evidence="22">
        <text>1-(9Z-octadecenoyl)-sn-glycero-3-phosphocholine + H2O = 1-(9Z-octadecenoyl)-sn-glycerol + phosphocholine + H(+)</text>
        <dbReference type="Rhea" id="RHEA:41091"/>
        <dbReference type="ChEBI" id="CHEBI:15377"/>
        <dbReference type="ChEBI" id="CHEBI:15378"/>
        <dbReference type="ChEBI" id="CHEBI:28610"/>
        <dbReference type="ChEBI" id="CHEBI:75757"/>
        <dbReference type="ChEBI" id="CHEBI:295975"/>
    </reaction>
    <physiologicalReaction direction="left-to-right" evidence="22">
        <dbReference type="Rhea" id="RHEA:41092"/>
    </physiologicalReaction>
</comment>
<evidence type="ECO:0000256" key="1">
    <source>
        <dbReference type="ARBA" id="ARBA00001947"/>
    </source>
</evidence>
<evidence type="ECO:0000256" key="17">
    <source>
        <dbReference type="ARBA" id="ARBA00023288"/>
    </source>
</evidence>
<dbReference type="SUPFAM" id="SSF53649">
    <property type="entry name" value="Alkaline phosphatase-like"/>
    <property type="match status" value="1"/>
</dbReference>
<evidence type="ECO:0000256" key="13">
    <source>
        <dbReference type="ARBA" id="ARBA00023098"/>
    </source>
</evidence>
<evidence type="ECO:0000256" key="24">
    <source>
        <dbReference type="ARBA" id="ARBA00047494"/>
    </source>
</evidence>
<dbReference type="PANTHER" id="PTHR10151">
    <property type="entry name" value="ECTONUCLEOTIDE PYROPHOSPHATASE/PHOSPHODIESTERASE"/>
    <property type="match status" value="1"/>
</dbReference>
<dbReference type="Gene3D" id="3.40.720.10">
    <property type="entry name" value="Alkaline Phosphatase, subunit A"/>
    <property type="match status" value="1"/>
</dbReference>
<evidence type="ECO:0000256" key="30">
    <source>
        <dbReference type="ARBA" id="ARBA00049092"/>
    </source>
</evidence>
<dbReference type="EMBL" id="UINC01196692">
    <property type="protein sequence ID" value="SVE13813.1"/>
    <property type="molecule type" value="Genomic_DNA"/>
</dbReference>
<comment type="cofactor">
    <cofactor evidence="1">
        <name>Zn(2+)</name>
        <dbReference type="ChEBI" id="CHEBI:29105"/>
    </cofactor>
</comment>
<dbReference type="GO" id="GO:0005886">
    <property type="term" value="C:plasma membrane"/>
    <property type="evidence" value="ECO:0007669"/>
    <property type="project" value="UniProtKB-SubCell"/>
</dbReference>
<evidence type="ECO:0000256" key="23">
    <source>
        <dbReference type="ARBA" id="ARBA00047482"/>
    </source>
</evidence>
<comment type="catalytic activity">
    <reaction evidence="24">
        <text>a 1-O-alkyl-sn-glycero-3-phosphocholine + H2O = a 1-O-alkyl-sn-glycerol + phosphocholine + H(+)</text>
        <dbReference type="Rhea" id="RHEA:36083"/>
        <dbReference type="ChEBI" id="CHEBI:15377"/>
        <dbReference type="ChEBI" id="CHEBI:15378"/>
        <dbReference type="ChEBI" id="CHEBI:15850"/>
        <dbReference type="ChEBI" id="CHEBI:30909"/>
        <dbReference type="ChEBI" id="CHEBI:295975"/>
    </reaction>
    <physiologicalReaction direction="left-to-right" evidence="24">
        <dbReference type="Rhea" id="RHEA:36084"/>
    </physiologicalReaction>
</comment>
<name>A0A383B1V6_9ZZZZ</name>
<dbReference type="GO" id="GO:0047390">
    <property type="term" value="F:glycerophosphocholine cholinephosphodiesterase activity"/>
    <property type="evidence" value="ECO:0007669"/>
    <property type="project" value="UniProtKB-EC"/>
</dbReference>
<evidence type="ECO:0000256" key="28">
    <source>
        <dbReference type="ARBA" id="ARBA00048234"/>
    </source>
</evidence>
<keyword evidence="8" id="KW-0479">Metal-binding</keyword>
<dbReference type="PANTHER" id="PTHR10151:SF66">
    <property type="entry name" value="GLYCEROPHOSPHOCHOLINE CHOLINEPHOSPHODIESTERASE ENPP6"/>
    <property type="match status" value="1"/>
</dbReference>
<comment type="catalytic activity">
    <reaction evidence="27">
        <text>1-hexadecanoyl-sn-glycero-3-phosphocholine + H2O = 1-hexadecanoyl-sn-glycerol + phosphocholine + H(+)</text>
        <dbReference type="Rhea" id="RHEA:41119"/>
        <dbReference type="ChEBI" id="CHEBI:15377"/>
        <dbReference type="ChEBI" id="CHEBI:15378"/>
        <dbReference type="ChEBI" id="CHEBI:72998"/>
        <dbReference type="ChEBI" id="CHEBI:75542"/>
        <dbReference type="ChEBI" id="CHEBI:295975"/>
    </reaction>
    <physiologicalReaction direction="left-to-right" evidence="27">
        <dbReference type="Rhea" id="RHEA:41120"/>
    </physiologicalReaction>
</comment>
<evidence type="ECO:0000256" key="29">
    <source>
        <dbReference type="ARBA" id="ARBA00048703"/>
    </source>
</evidence>
<dbReference type="AlphaFoldDB" id="A0A383B1V6"/>
<evidence type="ECO:0000256" key="26">
    <source>
        <dbReference type="ARBA" id="ARBA00047779"/>
    </source>
</evidence>
<keyword evidence="12" id="KW-0442">Lipid degradation</keyword>
<keyword evidence="16" id="KW-0325">Glycoprotein</keyword>
<evidence type="ECO:0000256" key="16">
    <source>
        <dbReference type="ARBA" id="ARBA00023180"/>
    </source>
</evidence>
<dbReference type="EC" id="3.1.4.38" evidence="4"/>
<evidence type="ECO:0000256" key="4">
    <source>
        <dbReference type="ARBA" id="ARBA00012318"/>
    </source>
</evidence>
<dbReference type="Pfam" id="PF01663">
    <property type="entry name" value="Phosphodiest"/>
    <property type="match status" value="1"/>
</dbReference>
<evidence type="ECO:0000256" key="20">
    <source>
        <dbReference type="ARBA" id="ARBA00046203"/>
    </source>
</evidence>
<keyword evidence="15" id="KW-1015">Disulfide bond</keyword>
<evidence type="ECO:0000256" key="10">
    <source>
        <dbReference type="ARBA" id="ARBA00022801"/>
    </source>
</evidence>
<comment type="catalytic activity">
    <reaction evidence="30">
        <text>1-(9Z,12Z)-octadecadienoyl-sn-glycero-3-phosphocholine + H2O = 1-(9Z,12Z-octadecadienoyl)-sn-glycerol + phosphocholine + H(+)</text>
        <dbReference type="Rhea" id="RHEA:41115"/>
        <dbReference type="ChEBI" id="CHEBI:15377"/>
        <dbReference type="ChEBI" id="CHEBI:15378"/>
        <dbReference type="ChEBI" id="CHEBI:28733"/>
        <dbReference type="ChEBI" id="CHEBI:75561"/>
        <dbReference type="ChEBI" id="CHEBI:295975"/>
    </reaction>
    <physiologicalReaction direction="left-to-right" evidence="30">
        <dbReference type="Rhea" id="RHEA:41116"/>
    </physiologicalReaction>
</comment>
<evidence type="ECO:0000256" key="6">
    <source>
        <dbReference type="ARBA" id="ARBA00022553"/>
    </source>
</evidence>
<comment type="catalytic activity">
    <reaction evidence="26">
        <text>1-tetradecanoyl-sn-glycero-3-phosphocholine + H2O = 1-tetradecanoyl-sn-glycerol + phosphocholine + H(+)</text>
        <dbReference type="Rhea" id="RHEA:40999"/>
        <dbReference type="ChEBI" id="CHEBI:15377"/>
        <dbReference type="ChEBI" id="CHEBI:15378"/>
        <dbReference type="ChEBI" id="CHEBI:64489"/>
        <dbReference type="ChEBI" id="CHEBI:75536"/>
        <dbReference type="ChEBI" id="CHEBI:295975"/>
    </reaction>
    <physiologicalReaction direction="left-to-right" evidence="26">
        <dbReference type="Rhea" id="RHEA:41000"/>
    </physiologicalReaction>
</comment>
<evidence type="ECO:0000256" key="22">
    <source>
        <dbReference type="ARBA" id="ARBA00047322"/>
    </source>
</evidence>
<protein>
    <recommendedName>
        <fullName evidence="4">glycerophosphocholine cholinephosphodiesterase</fullName>
        <ecNumber evidence="4">3.1.4.38</ecNumber>
    </recommendedName>
    <alternativeName>
        <fullName evidence="19">Choline-specific glycerophosphodiester phosphodiesterase</fullName>
    </alternativeName>
    <alternativeName>
        <fullName evidence="18">Ectonucleotide pyrophosphatase/phosphodiesterase family member 6</fullName>
    </alternativeName>
</protein>